<protein>
    <submittedName>
        <fullName evidence="1">Uncharacterized protein</fullName>
    </submittedName>
</protein>
<dbReference type="InterPro" id="IPR038509">
    <property type="entry name" value="IFS_sf"/>
</dbReference>
<name>A0A5D6WTE4_9FIRM</name>
<dbReference type="Gene3D" id="1.25.40.520">
    <property type="match status" value="1"/>
</dbReference>
<accession>A0A5D6WTE4</accession>
<organism evidence="1 2">
    <name type="scientific">Selenomonas caprae</name>
    <dbReference type="NCBI Taxonomy" id="2606905"/>
    <lineage>
        <taxon>Bacteria</taxon>
        <taxon>Bacillati</taxon>
        <taxon>Bacillota</taxon>
        <taxon>Negativicutes</taxon>
        <taxon>Selenomonadales</taxon>
        <taxon>Selenomonadaceae</taxon>
        <taxon>Selenomonas</taxon>
    </lineage>
</organism>
<keyword evidence="2" id="KW-1185">Reference proteome</keyword>
<dbReference type="AlphaFoldDB" id="A0A5D6WTE4"/>
<dbReference type="Proteomes" id="UP000322783">
    <property type="component" value="Unassembled WGS sequence"/>
</dbReference>
<evidence type="ECO:0000313" key="2">
    <source>
        <dbReference type="Proteomes" id="UP000322783"/>
    </source>
</evidence>
<comment type="caution">
    <text evidence="1">The sequence shown here is derived from an EMBL/GenBank/DDBJ whole genome shotgun (WGS) entry which is preliminary data.</text>
</comment>
<dbReference type="EMBL" id="VTOZ01000004">
    <property type="protein sequence ID" value="TYZ30258.1"/>
    <property type="molecule type" value="Genomic_DNA"/>
</dbReference>
<proteinExistence type="predicted"/>
<gene>
    <name evidence="1" type="ORF">FZ041_02985</name>
</gene>
<dbReference type="RefSeq" id="WP_149188457.1">
    <property type="nucleotide sequence ID" value="NZ_VTOZ01000004.1"/>
</dbReference>
<reference evidence="1 2" key="1">
    <citation type="submission" date="2019-08" db="EMBL/GenBank/DDBJ databases">
        <title>Selenomonas sp. mPRGC5 and Selenomonas sp. mPRGC8 isolated from ruminal fluid of dairy goat (Capra hircus).</title>
        <authorList>
            <person name="Poothong S."/>
            <person name="Nuengjamnong C."/>
            <person name="Tanasupawat S."/>
        </authorList>
    </citation>
    <scope>NUCLEOTIDE SEQUENCE [LARGE SCALE GENOMIC DNA]</scope>
    <source>
        <strain evidence="2">mPRGC8</strain>
    </source>
</reference>
<sequence>MYLNEHIFLPMVQKARQENCLDLLLAGRGEWRIIERDMLGDFPDRPTDWAGINSLGIYEIYEKGDYKIKDELEKAIIKICIQGYDDDAYLAAMAWYEQLYYENAETAPFVLGRENILQAIKACIVRNKGKMLESTKWIYSCGKKGPYNLYDFMKIMNDIFIEVGVDLFDGIE</sequence>
<evidence type="ECO:0000313" key="1">
    <source>
        <dbReference type="EMBL" id="TYZ30258.1"/>
    </source>
</evidence>